<dbReference type="RefSeq" id="WP_277730928.1">
    <property type="nucleotide sequence ID" value="NZ_CP120733.1"/>
</dbReference>
<dbReference type="Gene3D" id="2.40.30.10">
    <property type="entry name" value="Translation factors"/>
    <property type="match status" value="1"/>
</dbReference>
<evidence type="ECO:0000313" key="5">
    <source>
        <dbReference type="EMBL" id="WFD09008.1"/>
    </source>
</evidence>
<dbReference type="InterPro" id="IPR001539">
    <property type="entry name" value="Peptidase_U32"/>
</dbReference>
<dbReference type="PANTHER" id="PTHR30217">
    <property type="entry name" value="PEPTIDASE U32 FAMILY"/>
    <property type="match status" value="1"/>
</dbReference>
<accession>A0ABY8E7X3</accession>
<feature type="domain" description="Peptidase family U32 C-terminal" evidence="4">
    <location>
        <begin position="322"/>
        <end position="404"/>
    </location>
</feature>
<sequence>MQKVELLAPAGDLEKLKMAIEYGADAVYLGGEFFGLRAGAKNFTYEQMQEGVKFVHDRDKKLYVTVNVIPHNEDFKGLSEYLKQLEEIGVDAVIVSDPGVLSVVKTVVPDMEVHLSTQANNTNYMSAKFWYNQGVNRIVTARELSFEEIKEIRDNIPEDMEIEAFVHGAMCISYSGRCLISNYMTGRDANRGACAHPCRWQYSLVEEKRPGEYYPVYEDERGTFFFNSKDLCMIEYIPQIIESGIKSLKIEGRMKTSYYVASVVRAYRMAIDEYYKNSEGWKFNPMWLDEIKKASHRDFTTGFYFDKPKSDEQHYGSSSYIRDYDFIGLVKSFDEEKGIATVEQRNRMFVGDKIEIIGPNKETIYTKIDKLWNEKDEEIEVAPHPRQLIKIKFDACVKENYILRKVIEDEK</sequence>
<evidence type="ECO:0000256" key="3">
    <source>
        <dbReference type="ARBA" id="ARBA00038374"/>
    </source>
</evidence>
<keyword evidence="1" id="KW-0645">Protease</keyword>
<name>A0ABY8E7X3_9FIRM</name>
<evidence type="ECO:0000313" key="6">
    <source>
        <dbReference type="Proteomes" id="UP001222800"/>
    </source>
</evidence>
<dbReference type="Proteomes" id="UP001222800">
    <property type="component" value="Chromosome"/>
</dbReference>
<dbReference type="Pfam" id="PF01136">
    <property type="entry name" value="Peptidase_U32"/>
    <property type="match status" value="1"/>
</dbReference>
<proteinExistence type="inferred from homology"/>
<keyword evidence="2" id="KW-0378">Hydrolase</keyword>
<evidence type="ECO:0000256" key="2">
    <source>
        <dbReference type="ARBA" id="ARBA00022801"/>
    </source>
</evidence>
<organism evidence="5 6">
    <name type="scientific">Tepidibacter hydrothermalis</name>
    <dbReference type="NCBI Taxonomy" id="3036126"/>
    <lineage>
        <taxon>Bacteria</taxon>
        <taxon>Bacillati</taxon>
        <taxon>Bacillota</taxon>
        <taxon>Clostridia</taxon>
        <taxon>Peptostreptococcales</taxon>
        <taxon>Peptostreptococcaceae</taxon>
        <taxon>Tepidibacter</taxon>
    </lineage>
</organism>
<dbReference type="SUPFAM" id="SSF51395">
    <property type="entry name" value="FMN-linked oxidoreductases"/>
    <property type="match status" value="1"/>
</dbReference>
<dbReference type="PANTHER" id="PTHR30217:SF6">
    <property type="entry name" value="TRNA HYDROXYLATION PROTEIN P"/>
    <property type="match status" value="1"/>
</dbReference>
<dbReference type="EMBL" id="CP120733">
    <property type="protein sequence ID" value="WFD09008.1"/>
    <property type="molecule type" value="Genomic_DNA"/>
</dbReference>
<dbReference type="Pfam" id="PF16325">
    <property type="entry name" value="Peptidase_U32_C"/>
    <property type="match status" value="1"/>
</dbReference>
<protein>
    <submittedName>
        <fullName evidence="5">U32 family peptidase</fullName>
    </submittedName>
</protein>
<reference evidence="5 6" key="1">
    <citation type="submission" date="2023-03" db="EMBL/GenBank/DDBJ databases">
        <title>Complete genome sequence of Tepidibacter sp. SWIR-1, isolated from a deep-sea hydrothermal vent.</title>
        <authorList>
            <person name="Li X."/>
        </authorList>
    </citation>
    <scope>NUCLEOTIDE SEQUENCE [LARGE SCALE GENOMIC DNA]</scope>
    <source>
        <strain evidence="5 6">SWIR-1</strain>
    </source>
</reference>
<evidence type="ECO:0000256" key="1">
    <source>
        <dbReference type="ARBA" id="ARBA00022670"/>
    </source>
</evidence>
<gene>
    <name evidence="5" type="ORF">P4S50_11485</name>
</gene>
<dbReference type="InterPro" id="IPR051454">
    <property type="entry name" value="RNA/ubiquinone_mod_enzymes"/>
</dbReference>
<keyword evidence="6" id="KW-1185">Reference proteome</keyword>
<dbReference type="PROSITE" id="PS01276">
    <property type="entry name" value="PEPTIDASE_U32"/>
    <property type="match status" value="1"/>
</dbReference>
<comment type="similarity">
    <text evidence="3">Belongs to the peptidase U32 family.</text>
</comment>
<dbReference type="InterPro" id="IPR032525">
    <property type="entry name" value="Peptidase_U32_C"/>
</dbReference>
<evidence type="ECO:0000259" key="4">
    <source>
        <dbReference type="Pfam" id="PF16325"/>
    </source>
</evidence>